<evidence type="ECO:0000313" key="16">
    <source>
        <dbReference type="Proteomes" id="UP000460718"/>
    </source>
</evidence>
<dbReference type="Proteomes" id="UP000476176">
    <property type="component" value="Unassembled WGS sequence"/>
</dbReference>
<dbReference type="OrthoDB" id="90269at2759"/>
<accession>A0A6A3K367</accession>
<organism evidence="2 16">
    <name type="scientific">Phytophthora fragariae</name>
    <dbReference type="NCBI Taxonomy" id="53985"/>
    <lineage>
        <taxon>Eukaryota</taxon>
        <taxon>Sar</taxon>
        <taxon>Stramenopiles</taxon>
        <taxon>Oomycota</taxon>
        <taxon>Peronosporomycetes</taxon>
        <taxon>Peronosporales</taxon>
        <taxon>Peronosporaceae</taxon>
        <taxon>Phytophthora</taxon>
    </lineage>
</organism>
<proteinExistence type="predicted"/>
<evidence type="ECO:0000313" key="4">
    <source>
        <dbReference type="EMBL" id="KAE9122029.1"/>
    </source>
</evidence>
<evidence type="ECO:0000313" key="13">
    <source>
        <dbReference type="Proteomes" id="UP000440367"/>
    </source>
</evidence>
<dbReference type="Proteomes" id="UP000433483">
    <property type="component" value="Unassembled WGS sequence"/>
</dbReference>
<evidence type="ECO:0000313" key="8">
    <source>
        <dbReference type="EMBL" id="KAE9243308.1"/>
    </source>
</evidence>
<dbReference type="AlphaFoldDB" id="A0A6A3K367"/>
<evidence type="ECO:0000313" key="1">
    <source>
        <dbReference type="EMBL" id="KAE8934474.1"/>
    </source>
</evidence>
<name>A0A6A3K367_9STRA</name>
<keyword evidence="11" id="KW-1185">Reference proteome</keyword>
<evidence type="ECO:0000313" key="17">
    <source>
        <dbReference type="Proteomes" id="UP000476176"/>
    </source>
</evidence>
<evidence type="ECO:0000313" key="3">
    <source>
        <dbReference type="EMBL" id="KAE9121830.1"/>
    </source>
</evidence>
<dbReference type="Proteomes" id="UP000441208">
    <property type="component" value="Unassembled WGS sequence"/>
</dbReference>
<evidence type="ECO:0000313" key="6">
    <source>
        <dbReference type="EMBL" id="KAE9211406.1"/>
    </source>
</evidence>
<dbReference type="EMBL" id="QXFW01000837">
    <property type="protein sequence ID" value="KAE9001956.1"/>
    <property type="molecule type" value="Genomic_DNA"/>
</dbReference>
<dbReference type="EMBL" id="QXGC01001096">
    <property type="protein sequence ID" value="KAE9211406.1"/>
    <property type="molecule type" value="Genomic_DNA"/>
</dbReference>
<evidence type="ECO:0000313" key="9">
    <source>
        <dbReference type="EMBL" id="KAE9317373.1"/>
    </source>
</evidence>
<dbReference type="EMBL" id="QXGB01000320">
    <property type="protein sequence ID" value="KAE9219577.1"/>
    <property type="molecule type" value="Genomic_DNA"/>
</dbReference>
<evidence type="ECO:0000313" key="5">
    <source>
        <dbReference type="EMBL" id="KAE9148504.1"/>
    </source>
</evidence>
<comment type="caution">
    <text evidence="2">The sequence shown here is derived from an EMBL/GenBank/DDBJ whole genome shotgun (WGS) entry which is preliminary data.</text>
</comment>
<evidence type="ECO:0000313" key="18">
    <source>
        <dbReference type="Proteomes" id="UP000488956"/>
    </source>
</evidence>
<dbReference type="Proteomes" id="UP000437068">
    <property type="component" value="Unassembled WGS sequence"/>
</dbReference>
<evidence type="ECO:0000313" key="12">
    <source>
        <dbReference type="Proteomes" id="UP000437068"/>
    </source>
</evidence>
<evidence type="ECO:0000313" key="7">
    <source>
        <dbReference type="EMBL" id="KAE9219577.1"/>
    </source>
</evidence>
<evidence type="ECO:0000313" key="11">
    <source>
        <dbReference type="Proteomes" id="UP000433483"/>
    </source>
</evidence>
<dbReference type="Proteomes" id="UP000460718">
    <property type="component" value="Unassembled WGS sequence"/>
</dbReference>
<dbReference type="EMBL" id="QXFX01000289">
    <property type="protein sequence ID" value="KAE9121830.1"/>
    <property type="molecule type" value="Genomic_DNA"/>
</dbReference>
<evidence type="ECO:0000313" key="15">
    <source>
        <dbReference type="Proteomes" id="UP000441208"/>
    </source>
</evidence>
<protein>
    <submittedName>
        <fullName evidence="2">Uncharacterized protein</fullName>
    </submittedName>
</protein>
<dbReference type="EMBL" id="QXFZ01000305">
    <property type="protein sequence ID" value="KAE9122029.1"/>
    <property type="molecule type" value="Genomic_DNA"/>
</dbReference>
<dbReference type="Proteomes" id="UP000488956">
    <property type="component" value="Unassembled WGS sequence"/>
</dbReference>
<evidence type="ECO:0000313" key="14">
    <source>
        <dbReference type="Proteomes" id="UP000440732"/>
    </source>
</evidence>
<dbReference type="EMBL" id="QXGD01000323">
    <property type="protein sequence ID" value="KAE9243308.1"/>
    <property type="molecule type" value="Genomic_DNA"/>
</dbReference>
<dbReference type="Proteomes" id="UP000440367">
    <property type="component" value="Unassembled WGS sequence"/>
</dbReference>
<sequence length="123" mass="14055">MNSKTSQAGTTVFTYKPYMNASALEDSNKKASLSTRIRWLEKFQSMAVQGGWSDKMRIYEMKLEVAVICSRQALQFGRRRTSQLEAIPEGVQGEDYKAKTSDSERYYSTTQKKTEAPLEFFIA</sequence>
<dbReference type="EMBL" id="QXGF01000902">
    <property type="protein sequence ID" value="KAE8934474.1"/>
    <property type="molecule type" value="Genomic_DNA"/>
</dbReference>
<dbReference type="Proteomes" id="UP000440732">
    <property type="component" value="Unassembled WGS sequence"/>
</dbReference>
<dbReference type="EMBL" id="QXGA01000287">
    <property type="protein sequence ID" value="KAE9148504.1"/>
    <property type="molecule type" value="Genomic_DNA"/>
</dbReference>
<evidence type="ECO:0000313" key="2">
    <source>
        <dbReference type="EMBL" id="KAE9001956.1"/>
    </source>
</evidence>
<reference evidence="16 17" key="1">
    <citation type="submission" date="2018-09" db="EMBL/GenBank/DDBJ databases">
        <title>Genomic investigation of the strawberry pathogen Phytophthora fragariae indicates pathogenicity is determined by transcriptional variation in three key races.</title>
        <authorList>
            <person name="Adams T.M."/>
            <person name="Armitage A.D."/>
            <person name="Sobczyk M.K."/>
            <person name="Bates H.J."/>
            <person name="Dunwell J.M."/>
            <person name="Nellist C.F."/>
            <person name="Harrison R.J."/>
        </authorList>
    </citation>
    <scope>NUCLEOTIDE SEQUENCE [LARGE SCALE GENOMIC DNA]</scope>
    <source>
        <strain evidence="9 12">A4</strain>
        <strain evidence="8 13">BC-1</strain>
        <strain evidence="6 17">BC-23</strain>
        <strain evidence="7 11">NOV-27</strain>
        <strain evidence="5 14">NOV-5</strain>
        <strain evidence="4 15">NOV-71</strain>
        <strain evidence="1 10">NOV-9</strain>
        <strain evidence="3 18">ONT-3</strain>
        <strain evidence="2 16">SCRP245</strain>
    </source>
</reference>
<gene>
    <name evidence="9" type="ORF">PF001_g6880</name>
    <name evidence="8" type="ORF">PF002_g8321</name>
    <name evidence="6" type="ORF">PF004_g15930</name>
    <name evidence="7" type="ORF">PF005_g7824</name>
    <name evidence="5" type="ORF">PF006_g6910</name>
    <name evidence="4" type="ORF">PF007_g7609</name>
    <name evidence="1" type="ORF">PF009_g15550</name>
    <name evidence="3" type="ORF">PF010_g6950</name>
    <name evidence="2" type="ORF">PF011_g13518</name>
</gene>
<dbReference type="Proteomes" id="UP000429523">
    <property type="component" value="Unassembled WGS sequence"/>
</dbReference>
<evidence type="ECO:0000313" key="10">
    <source>
        <dbReference type="Proteomes" id="UP000429523"/>
    </source>
</evidence>
<dbReference type="EMBL" id="QXGE01000282">
    <property type="protein sequence ID" value="KAE9317373.1"/>
    <property type="molecule type" value="Genomic_DNA"/>
</dbReference>